<dbReference type="Gene3D" id="1.10.10.10">
    <property type="entry name" value="Winged helix-like DNA-binding domain superfamily/Winged helix DNA-binding domain"/>
    <property type="match status" value="1"/>
</dbReference>
<dbReference type="PANTHER" id="PTHR33169">
    <property type="entry name" value="PADR-FAMILY TRANSCRIPTIONAL REGULATOR"/>
    <property type="match status" value="1"/>
</dbReference>
<gene>
    <name evidence="2" type="ORF">B2A_03518</name>
</gene>
<feature type="domain" description="Transcription regulator PadR N-terminal" evidence="1">
    <location>
        <begin position="23"/>
        <end position="90"/>
    </location>
</feature>
<dbReference type="SUPFAM" id="SSF46785">
    <property type="entry name" value="Winged helix' DNA-binding domain"/>
    <property type="match status" value="1"/>
</dbReference>
<dbReference type="InterPro" id="IPR052509">
    <property type="entry name" value="Metal_resp_DNA-bind_regulator"/>
</dbReference>
<comment type="caution">
    <text evidence="2">The sequence shown here is derived from an EMBL/GenBank/DDBJ whole genome shotgun (WGS) entry which is preliminary data.</text>
</comment>
<dbReference type="PANTHER" id="PTHR33169:SF13">
    <property type="entry name" value="PADR-FAMILY TRANSCRIPTIONAL REGULATOR"/>
    <property type="match status" value="1"/>
</dbReference>
<dbReference type="Pfam" id="PF03551">
    <property type="entry name" value="PadR"/>
    <property type="match status" value="1"/>
</dbReference>
<dbReference type="InterPro" id="IPR005149">
    <property type="entry name" value="Tscrpt_reg_PadR_N"/>
</dbReference>
<dbReference type="InterPro" id="IPR036388">
    <property type="entry name" value="WH-like_DNA-bd_sf"/>
</dbReference>
<dbReference type="EMBL" id="AUZZ01002360">
    <property type="protein sequence ID" value="EQD60758.1"/>
    <property type="molecule type" value="Genomic_DNA"/>
</dbReference>
<reference evidence="2" key="1">
    <citation type="submission" date="2013-08" db="EMBL/GenBank/DDBJ databases">
        <authorList>
            <person name="Mendez C."/>
            <person name="Richter M."/>
            <person name="Ferrer M."/>
            <person name="Sanchez J."/>
        </authorList>
    </citation>
    <scope>NUCLEOTIDE SEQUENCE</scope>
</reference>
<name>T1AWL1_9ZZZZ</name>
<protein>
    <submittedName>
        <fullName evidence="2">Transcriptional regulator, PadR-like family</fullName>
    </submittedName>
</protein>
<dbReference type="InterPro" id="IPR036390">
    <property type="entry name" value="WH_DNA-bd_sf"/>
</dbReference>
<proteinExistence type="predicted"/>
<evidence type="ECO:0000259" key="1">
    <source>
        <dbReference type="Pfam" id="PF03551"/>
    </source>
</evidence>
<sequence>MSQVGRSVGNLSWGRRNDRGLLVLISLAEGPKHGYALLKDIEAFAEVSLSPGTLYAAIARLEDAGLVEPLDSQARRRPYRLTTTGRAALRAELEATVTLSQMGLGRLRVIGA</sequence>
<reference evidence="2" key="2">
    <citation type="journal article" date="2014" name="ISME J.">
        <title>Microbial stratification in low pH oxic and suboxic macroscopic growths along an acid mine drainage.</title>
        <authorList>
            <person name="Mendez-Garcia C."/>
            <person name="Mesa V."/>
            <person name="Sprenger R.R."/>
            <person name="Richter M."/>
            <person name="Diez M.S."/>
            <person name="Solano J."/>
            <person name="Bargiela R."/>
            <person name="Golyshina O.V."/>
            <person name="Manteca A."/>
            <person name="Ramos J.L."/>
            <person name="Gallego J.R."/>
            <person name="Llorente I."/>
            <person name="Martins Dos Santos V.A."/>
            <person name="Jensen O.N."/>
            <person name="Pelaez A.I."/>
            <person name="Sanchez J."/>
            <person name="Ferrer M."/>
        </authorList>
    </citation>
    <scope>NUCLEOTIDE SEQUENCE</scope>
</reference>
<accession>T1AWL1</accession>
<dbReference type="AlphaFoldDB" id="T1AWL1"/>
<evidence type="ECO:0000313" key="2">
    <source>
        <dbReference type="EMBL" id="EQD60758.1"/>
    </source>
</evidence>
<organism evidence="2">
    <name type="scientific">mine drainage metagenome</name>
    <dbReference type="NCBI Taxonomy" id="410659"/>
    <lineage>
        <taxon>unclassified sequences</taxon>
        <taxon>metagenomes</taxon>
        <taxon>ecological metagenomes</taxon>
    </lineage>
</organism>